<organism evidence="1">
    <name type="scientific">Cacopsylla melanoneura</name>
    <dbReference type="NCBI Taxonomy" id="428564"/>
    <lineage>
        <taxon>Eukaryota</taxon>
        <taxon>Metazoa</taxon>
        <taxon>Ecdysozoa</taxon>
        <taxon>Arthropoda</taxon>
        <taxon>Hexapoda</taxon>
        <taxon>Insecta</taxon>
        <taxon>Pterygota</taxon>
        <taxon>Neoptera</taxon>
        <taxon>Paraneoptera</taxon>
        <taxon>Hemiptera</taxon>
        <taxon>Sternorrhyncha</taxon>
        <taxon>Psylloidea</taxon>
        <taxon>Psyllidae</taxon>
        <taxon>Psyllinae</taxon>
        <taxon>Cacopsylla</taxon>
    </lineage>
</organism>
<dbReference type="EMBL" id="HBUF01617808">
    <property type="protein sequence ID" value="CAG6780296.1"/>
    <property type="molecule type" value="Transcribed_RNA"/>
</dbReference>
<dbReference type="AlphaFoldDB" id="A0A8D9F7Q4"/>
<name>A0A8D9F7Q4_9HEMI</name>
<reference evidence="1" key="1">
    <citation type="submission" date="2021-05" db="EMBL/GenBank/DDBJ databases">
        <authorList>
            <person name="Alioto T."/>
            <person name="Alioto T."/>
            <person name="Gomez Garrido J."/>
        </authorList>
    </citation>
    <scope>NUCLEOTIDE SEQUENCE</scope>
</reference>
<evidence type="ECO:0000313" key="1">
    <source>
        <dbReference type="EMBL" id="CAG6780296.1"/>
    </source>
</evidence>
<accession>A0A8D9F7Q4</accession>
<proteinExistence type="predicted"/>
<protein>
    <submittedName>
        <fullName evidence="1">Uncharacterized protein</fullName>
    </submittedName>
</protein>
<sequence length="116" mass="14077">MLSKQSFYRFHHLSKYTYSNLSKVHYVGTFECNMYCTWYKILKGNLCGYINRNEFLCGYIGLIDFTPGIKVVKYTLFSNKKKTRGTEQKIMRKTFEVRCIRYIFCILYFFFKYTSF</sequence>